<name>A0A4V2JXB4_9MICR</name>
<dbReference type="AlphaFoldDB" id="A0A4V2JXB4"/>
<gene>
    <name evidence="2" type="ORF">CWI38_1349p0010</name>
</gene>
<feature type="transmembrane region" description="Helical" evidence="1">
    <location>
        <begin position="20"/>
        <end position="40"/>
    </location>
</feature>
<dbReference type="SUPFAM" id="SSF52047">
    <property type="entry name" value="RNI-like"/>
    <property type="match status" value="1"/>
</dbReference>
<dbReference type="VEuPathDB" id="MicrosporidiaDB:CWI38_1349p0010"/>
<keyword evidence="3" id="KW-1185">Reference proteome</keyword>
<sequence>MVATCIGYDKAKNFYEKFLIWLYIFIWFGFAISYTFRYAFRKNGNYEILFFEEKRIECLSKNPGKCFKITYLCDENISFYSGKVHCFKYTKENFVNFEILNDILSLNSIASKIKNGMIECDYELIYFLKITKDIANISNTLTNNRFRNLLLTLKCLKAVENNNIIKLFHALIFIDIFSLNSYKKVQLDFKQIFDSCFANKIHFSIKNNLISAILNINMMKYVWYDGNLLFLENCKEKYDTSLFDEHIPYKNLLVNSYKVFCTLENILKNSYTFNSLKILLKIINIKAFIINNYLDLNSIPDIEHKFLILSMNIFESIIISYIDDFSSLFLYRLNGALKKDIEFLRFKNLSISKNNLDRFLRQRKLRGFLLGDVDYIDFFPYIELCMHLNDTLEYIFFRNVSIDINWWMDFLLRAKIHTIILSFDNSSLQESFIKAFIIQMCFKNVLYFDCTFCNLILTIDFCNSLSCWRNLKNLKLKGYETNEKTEIYLLKAIEGMKNLVYLTIGSYKIPPRFYNISLQKQKIKVLQLKNYSSRKKPLLVDLYSHFNKLTKLVLTKITISFSTMNEIFRLENLTSLSLKLCIVEPIGNLNHCIRSSRNLYMLNFYATDLKVISHLNIFETLELIEYLNLSCCNLPMGYLAKICTVSSSKLKKLSYGLGILDSNDLDAIKYFETLEELNLFGCVFHGTSFHKLDSMCKFFKSLRKLDLWLVKICMKDLKYLINFKYLKRMRLTPTGLDLLAVKNYLVLIPICRFEIDCISQEKTYDEFLKCLYEDPIYIVNTHKFRNISTVDSAKKYSGINFSDRRRGLDWGKASMCVNERAKMQKSPTFIKKQAISQADGVKVLKKIIINLCFGRRNGIRRTDNKHK</sequence>
<dbReference type="Proteomes" id="UP000292282">
    <property type="component" value="Unassembled WGS sequence"/>
</dbReference>
<reference evidence="2 3" key="1">
    <citation type="submission" date="2017-12" db="EMBL/GenBank/DDBJ databases">
        <authorList>
            <person name="Pombert J.-F."/>
            <person name="Haag K.L."/>
            <person name="Ebert D."/>
        </authorList>
    </citation>
    <scope>NUCLEOTIDE SEQUENCE [LARGE SCALE GENOMIC DNA]</scope>
    <source>
        <strain evidence="2">IL-G-3</strain>
    </source>
</reference>
<dbReference type="InterPro" id="IPR032675">
    <property type="entry name" value="LRR_dom_sf"/>
</dbReference>
<comment type="caution">
    <text evidence="2">The sequence shown here is derived from an EMBL/GenBank/DDBJ whole genome shotgun (WGS) entry which is preliminary data.</text>
</comment>
<keyword evidence="1" id="KW-0472">Membrane</keyword>
<accession>A0A4V2JXB4</accession>
<keyword evidence="1" id="KW-1133">Transmembrane helix</keyword>
<evidence type="ECO:0000313" key="3">
    <source>
        <dbReference type="Proteomes" id="UP000292282"/>
    </source>
</evidence>
<dbReference type="OrthoDB" id="1394818at2759"/>
<proteinExistence type="predicted"/>
<dbReference type="EMBL" id="PITK01001349">
    <property type="protein sequence ID" value="TBU11162.1"/>
    <property type="molecule type" value="Genomic_DNA"/>
</dbReference>
<dbReference type="Gene3D" id="3.80.10.10">
    <property type="entry name" value="Ribonuclease Inhibitor"/>
    <property type="match status" value="1"/>
</dbReference>
<evidence type="ECO:0000256" key="1">
    <source>
        <dbReference type="SAM" id="Phobius"/>
    </source>
</evidence>
<organism evidence="2 3">
    <name type="scientific">Hamiltosporidium tvaerminnensis</name>
    <dbReference type="NCBI Taxonomy" id="1176355"/>
    <lineage>
        <taxon>Eukaryota</taxon>
        <taxon>Fungi</taxon>
        <taxon>Fungi incertae sedis</taxon>
        <taxon>Microsporidia</taxon>
        <taxon>Dubosqiidae</taxon>
        <taxon>Hamiltosporidium</taxon>
    </lineage>
</organism>
<protein>
    <submittedName>
        <fullName evidence="2">Uncharacterized protein</fullName>
    </submittedName>
</protein>
<evidence type="ECO:0000313" key="2">
    <source>
        <dbReference type="EMBL" id="TBU11162.1"/>
    </source>
</evidence>
<keyword evidence="1" id="KW-0812">Transmembrane</keyword>